<proteinExistence type="predicted"/>
<name>A0ABU7QRJ3_AVIPA</name>
<evidence type="ECO:0008006" key="3">
    <source>
        <dbReference type="Google" id="ProtNLM"/>
    </source>
</evidence>
<dbReference type="Proteomes" id="UP001352533">
    <property type="component" value="Unassembled WGS sequence"/>
</dbReference>
<comment type="caution">
    <text evidence="1">The sequence shown here is derived from an EMBL/GenBank/DDBJ whole genome shotgun (WGS) entry which is preliminary data.</text>
</comment>
<keyword evidence="2" id="KW-1185">Reference proteome</keyword>
<evidence type="ECO:0000313" key="2">
    <source>
        <dbReference type="Proteomes" id="UP001352533"/>
    </source>
</evidence>
<gene>
    <name evidence="1" type="ORF">M5S25_08365</name>
</gene>
<accession>A0ABU7QRJ3</accession>
<dbReference type="EMBL" id="JAMDKS010000017">
    <property type="protein sequence ID" value="MEE6113205.1"/>
    <property type="molecule type" value="Genomic_DNA"/>
</dbReference>
<protein>
    <recommendedName>
        <fullName evidence="3">Antitoxin</fullName>
    </recommendedName>
</protein>
<organism evidence="1 2">
    <name type="scientific">Avibacterium paragallinarum</name>
    <name type="common">Haemophilus gallinarum</name>
    <dbReference type="NCBI Taxonomy" id="728"/>
    <lineage>
        <taxon>Bacteria</taxon>
        <taxon>Pseudomonadati</taxon>
        <taxon>Pseudomonadota</taxon>
        <taxon>Gammaproteobacteria</taxon>
        <taxon>Pasteurellales</taxon>
        <taxon>Pasteurellaceae</taxon>
        <taxon>Avibacterium</taxon>
    </lineage>
</organism>
<sequence>MIEEKQIMKVMTEHHLTQQPLSVFEQEILSSFEHSLTEEQRFLQGILSGKIKTYSHEEVMSDLRKVLKR</sequence>
<reference evidence="1 2" key="1">
    <citation type="journal article" date="2022" name="Front. Microbiol.">
        <title>Commensal bacteria contribute to the growth of multidrug-resistant Avibacterium paragallinarum in chickens.</title>
        <authorList>
            <person name="Zhu J."/>
            <person name="Chen Y."/>
            <person name="Wu Y."/>
            <person name="Wang Y."/>
            <person name="Zhu K."/>
        </authorList>
    </citation>
    <scope>NUCLEOTIDE SEQUENCE [LARGE SCALE GENOMIC DNA]</scope>
    <source>
        <strain evidence="1 2">AV12</strain>
    </source>
</reference>
<evidence type="ECO:0000313" key="1">
    <source>
        <dbReference type="EMBL" id="MEE6113205.1"/>
    </source>
</evidence>